<dbReference type="SFLD" id="SFLDS00029">
    <property type="entry name" value="Radical_SAM"/>
    <property type="match status" value="1"/>
</dbReference>
<keyword evidence="3" id="KW-0479">Metal-binding</keyword>
<dbReference type="GO" id="GO:0046872">
    <property type="term" value="F:metal ion binding"/>
    <property type="evidence" value="ECO:0007669"/>
    <property type="project" value="UniProtKB-KW"/>
</dbReference>
<dbReference type="Gene3D" id="1.10.150.320">
    <property type="entry name" value="Photosystem II 12 kDa extrinsic protein"/>
    <property type="match status" value="1"/>
</dbReference>
<feature type="domain" description="Radical SAM core" evidence="6">
    <location>
        <begin position="64"/>
        <end position="232"/>
    </location>
</feature>
<proteinExistence type="predicted"/>
<dbReference type="STRING" id="1936003.STSP2_01567"/>
<evidence type="ECO:0000256" key="3">
    <source>
        <dbReference type="ARBA" id="ARBA00022723"/>
    </source>
</evidence>
<dbReference type="Gene3D" id="3.20.20.70">
    <property type="entry name" value="Aldolase class I"/>
    <property type="match status" value="1"/>
</dbReference>
<evidence type="ECO:0000256" key="1">
    <source>
        <dbReference type="ARBA" id="ARBA00001966"/>
    </source>
</evidence>
<dbReference type="InterPro" id="IPR058240">
    <property type="entry name" value="rSAM_sf"/>
</dbReference>
<dbReference type="CDD" id="cd01335">
    <property type="entry name" value="Radical_SAM"/>
    <property type="match status" value="1"/>
</dbReference>
<dbReference type="EMBL" id="CP019791">
    <property type="protein sequence ID" value="AQT68407.1"/>
    <property type="molecule type" value="Genomic_DNA"/>
</dbReference>
<accession>A0A1U9NKS8</accession>
<name>A0A1U9NKS8_9BACT</name>
<dbReference type="Pfam" id="PF04055">
    <property type="entry name" value="Radical_SAM"/>
    <property type="match status" value="1"/>
</dbReference>
<evidence type="ECO:0000256" key="4">
    <source>
        <dbReference type="ARBA" id="ARBA00023004"/>
    </source>
</evidence>
<evidence type="ECO:0000256" key="2">
    <source>
        <dbReference type="ARBA" id="ARBA00022691"/>
    </source>
</evidence>
<keyword evidence="4" id="KW-0408">Iron</keyword>
<dbReference type="OrthoDB" id="9801154at2"/>
<dbReference type="KEGG" id="alus:STSP2_01567"/>
<dbReference type="Proteomes" id="UP000189674">
    <property type="component" value="Chromosome"/>
</dbReference>
<dbReference type="RefSeq" id="WP_146661379.1">
    <property type="nucleotide sequence ID" value="NZ_CP019791.1"/>
</dbReference>
<evidence type="ECO:0000313" key="8">
    <source>
        <dbReference type="Proteomes" id="UP000189674"/>
    </source>
</evidence>
<dbReference type="SFLD" id="SFLDG01102">
    <property type="entry name" value="Uncharacterised_Radical_SAM_Su"/>
    <property type="match status" value="1"/>
</dbReference>
<sequence>MTAIISRPDTLKKLEILSADAQYDLACACSGKDDDKRVRGSEGKWIYPVSLPNGGKSVLFKTLMSNACGNDCRYCPLREDMDLRRVSLGPEETARVFMEYWRRGKVFGMFLSSGVCGSPDATMDRLNATAKILRAKHGFRGFIHLKVIPGASAGAIREAVSLASAVSLNIETPGAGKLAKLSGKKDFMRDIVEPIKMISRLTAKGERYARVKQTTQFIVGAAGESDAEIVKYMGGMYDRLKMHRIFFSAYQKGLGHEAMPGEQAEVQRAEDTFTREHRLYQVDFLLRKYGFKDEDIVYGEGGQLSLDADPKEVWAEAHPEFFPLDVNRARRKDLLRVPGLGPVTVRRIMKMRKEGKIGRIEDVGKVGKLLGKAEGFLRFD</sequence>
<evidence type="ECO:0000256" key="5">
    <source>
        <dbReference type="ARBA" id="ARBA00023014"/>
    </source>
</evidence>
<comment type="cofactor">
    <cofactor evidence="1">
        <name>[4Fe-4S] cluster</name>
        <dbReference type="ChEBI" id="CHEBI:49883"/>
    </cofactor>
</comment>
<evidence type="ECO:0000259" key="6">
    <source>
        <dbReference type="Pfam" id="PF04055"/>
    </source>
</evidence>
<dbReference type="GO" id="GO:0003824">
    <property type="term" value="F:catalytic activity"/>
    <property type="evidence" value="ECO:0007669"/>
    <property type="project" value="InterPro"/>
</dbReference>
<evidence type="ECO:0000313" key="7">
    <source>
        <dbReference type="EMBL" id="AQT68407.1"/>
    </source>
</evidence>
<protein>
    <submittedName>
        <fullName evidence="7">Putative DNA modification/repair radical SAM protein</fullName>
    </submittedName>
</protein>
<gene>
    <name evidence="7" type="ORF">STSP2_01567</name>
</gene>
<dbReference type="SUPFAM" id="SSF102114">
    <property type="entry name" value="Radical SAM enzymes"/>
    <property type="match status" value="1"/>
</dbReference>
<keyword evidence="5" id="KW-0411">Iron-sulfur</keyword>
<dbReference type="InterPro" id="IPR013785">
    <property type="entry name" value="Aldolase_TIM"/>
</dbReference>
<reference evidence="8" key="1">
    <citation type="submission" date="2017-02" db="EMBL/GenBank/DDBJ databases">
        <title>Comparative genomics and description of representatives of a novel lineage of planctomycetes thriving in anoxic sediments.</title>
        <authorList>
            <person name="Spring S."/>
            <person name="Bunk B."/>
            <person name="Sproer C."/>
        </authorList>
    </citation>
    <scope>NUCLEOTIDE SEQUENCE [LARGE SCALE GENOMIC DNA]</scope>
    <source>
        <strain evidence="8">ST-NAGAB-D1</strain>
    </source>
</reference>
<dbReference type="AlphaFoldDB" id="A0A1U9NKS8"/>
<dbReference type="InterPro" id="IPR010994">
    <property type="entry name" value="RuvA_2-like"/>
</dbReference>
<dbReference type="InterPro" id="IPR023874">
    <property type="entry name" value="DNA_rSAM_put"/>
</dbReference>
<organism evidence="7 8">
    <name type="scientific">Anaerohalosphaera lusitana</name>
    <dbReference type="NCBI Taxonomy" id="1936003"/>
    <lineage>
        <taxon>Bacteria</taxon>
        <taxon>Pseudomonadati</taxon>
        <taxon>Planctomycetota</taxon>
        <taxon>Phycisphaerae</taxon>
        <taxon>Sedimentisphaerales</taxon>
        <taxon>Anaerohalosphaeraceae</taxon>
        <taxon>Anaerohalosphaera</taxon>
    </lineage>
</organism>
<dbReference type="InterPro" id="IPR007197">
    <property type="entry name" value="rSAM"/>
</dbReference>
<dbReference type="SUPFAM" id="SSF47781">
    <property type="entry name" value="RuvA domain 2-like"/>
    <property type="match status" value="1"/>
</dbReference>
<keyword evidence="2" id="KW-0949">S-adenosyl-L-methionine</keyword>
<keyword evidence="8" id="KW-1185">Reference proteome</keyword>
<dbReference type="GO" id="GO:0051536">
    <property type="term" value="F:iron-sulfur cluster binding"/>
    <property type="evidence" value="ECO:0007669"/>
    <property type="project" value="UniProtKB-KW"/>
</dbReference>